<dbReference type="Proteomes" id="UP000589896">
    <property type="component" value="Unassembled WGS sequence"/>
</dbReference>
<evidence type="ECO:0000313" key="1">
    <source>
        <dbReference type="EMBL" id="NYZ64354.1"/>
    </source>
</evidence>
<reference evidence="1 2" key="1">
    <citation type="submission" date="2020-07" db="EMBL/GenBank/DDBJ databases">
        <title>isolation of Luteimonas sp. SJ-16.</title>
        <authorList>
            <person name="Huang X.-X."/>
            <person name="Xu L."/>
            <person name="Sun J.-Q."/>
        </authorList>
    </citation>
    <scope>NUCLEOTIDE SEQUENCE [LARGE SCALE GENOMIC DNA]</scope>
    <source>
        <strain evidence="1 2">SJ-16</strain>
    </source>
</reference>
<dbReference type="EMBL" id="JACCJZ010000020">
    <property type="protein sequence ID" value="NYZ64354.1"/>
    <property type="molecule type" value="Genomic_DNA"/>
</dbReference>
<accession>A0A7Z0TXE7</accession>
<gene>
    <name evidence="1" type="ORF">H0E82_16575</name>
</gene>
<organism evidence="1 2">
    <name type="scientific">Luteimonas deserti</name>
    <dbReference type="NCBI Taxonomy" id="2752306"/>
    <lineage>
        <taxon>Bacteria</taxon>
        <taxon>Pseudomonadati</taxon>
        <taxon>Pseudomonadota</taxon>
        <taxon>Gammaproteobacteria</taxon>
        <taxon>Lysobacterales</taxon>
        <taxon>Lysobacteraceae</taxon>
        <taxon>Luteimonas</taxon>
    </lineage>
</organism>
<evidence type="ECO:0008006" key="3">
    <source>
        <dbReference type="Google" id="ProtNLM"/>
    </source>
</evidence>
<evidence type="ECO:0000313" key="2">
    <source>
        <dbReference type="Proteomes" id="UP000589896"/>
    </source>
</evidence>
<dbReference type="RefSeq" id="WP_180546539.1">
    <property type="nucleotide sequence ID" value="NZ_JACCJZ010000020.1"/>
</dbReference>
<sequence>MSDAGQPALEAQLSALGSAVEAGELAEAAERMAEYDASLRRYIERTAPDTPVDGLRALLRMQNEVLLQMRGKQQAIGEALRQAYRQGNASRAYTSAETTP</sequence>
<name>A0A7Z0TXE7_9GAMM</name>
<comment type="caution">
    <text evidence="1">The sequence shown here is derived from an EMBL/GenBank/DDBJ whole genome shotgun (WGS) entry which is preliminary data.</text>
</comment>
<keyword evidence="2" id="KW-1185">Reference proteome</keyword>
<protein>
    <recommendedName>
        <fullName evidence="3">Flagellar protein FliT</fullName>
    </recommendedName>
</protein>
<dbReference type="AlphaFoldDB" id="A0A7Z0TXE7"/>
<proteinExistence type="predicted"/>